<dbReference type="CDD" id="cd11304">
    <property type="entry name" value="Cadherin_repeat"/>
    <property type="match status" value="2"/>
</dbReference>
<protein>
    <recommendedName>
        <fullName evidence="3">Cadherin domain-containing protein</fullName>
    </recommendedName>
</protein>
<proteinExistence type="predicted"/>
<keyword evidence="2" id="KW-1185">Reference proteome</keyword>
<dbReference type="Gene3D" id="2.60.40.60">
    <property type="entry name" value="Cadherins"/>
    <property type="match status" value="2"/>
</dbReference>
<reference evidence="1 2" key="1">
    <citation type="submission" date="2023-01" db="EMBL/GenBank/DDBJ databases">
        <title>Psychrosphaera sp. nov., isolated from marine algae.</title>
        <authorList>
            <person name="Bayburt H."/>
            <person name="Choi B.J."/>
            <person name="Kim J.M."/>
            <person name="Choi D.G."/>
            <person name="Jeon C.O."/>
        </authorList>
    </citation>
    <scope>NUCLEOTIDE SEQUENCE [LARGE SCALE GENOMIC DNA]</scope>
    <source>
        <strain evidence="1 2">G1-22</strain>
    </source>
</reference>
<gene>
    <name evidence="1" type="ORF">PN838_16185</name>
</gene>
<dbReference type="RefSeq" id="WP_272181326.1">
    <property type="nucleotide sequence ID" value="NZ_JAQOMS010000002.1"/>
</dbReference>
<dbReference type="SUPFAM" id="SSF49313">
    <property type="entry name" value="Cadherin-like"/>
    <property type="match status" value="1"/>
</dbReference>
<evidence type="ECO:0000313" key="1">
    <source>
        <dbReference type="EMBL" id="MDC2890022.1"/>
    </source>
</evidence>
<accession>A0ABT5FER8</accession>
<dbReference type="InterPro" id="IPR015919">
    <property type="entry name" value="Cadherin-like_sf"/>
</dbReference>
<evidence type="ECO:0000313" key="2">
    <source>
        <dbReference type="Proteomes" id="UP001528411"/>
    </source>
</evidence>
<sequence>MPNVIDDINSVNGLAVGVRANAIHDGNTVTYSLTDSAGGRFSIDEVTGVISVLDHTLIDRSENPNHVVEVMAMSTSGTVVSQTFTINVEYLYLTSVVDKNEMENHIKEAEIINDLSVGITGRAFHDNNTISYSLTRGEEYGFTVNSETGEVSIKDKDVLIDKIQTYYILEITATSSSGDTSASQFKLKMTPVPFMSFDFDDNKVENGFDNWSYSDIGANECDIYAGIGQSKLCNEDGSKFFPYYNPHNNSHIGWTRYGFFDSEPTLSVSGNSMKVLMTGGVYEDNAGLLQEAGIEIKSKSQYLENLSEANLIGDRDVDGRIFFITKQKPILPLFHNLRAIIDFQFGC</sequence>
<comment type="caution">
    <text evidence="1">The sequence shown here is derived from an EMBL/GenBank/DDBJ whole genome shotgun (WGS) entry which is preliminary data.</text>
</comment>
<name>A0ABT5FER8_9GAMM</name>
<dbReference type="Proteomes" id="UP001528411">
    <property type="component" value="Unassembled WGS sequence"/>
</dbReference>
<dbReference type="EMBL" id="JAQOMS010000002">
    <property type="protein sequence ID" value="MDC2890022.1"/>
    <property type="molecule type" value="Genomic_DNA"/>
</dbReference>
<evidence type="ECO:0008006" key="3">
    <source>
        <dbReference type="Google" id="ProtNLM"/>
    </source>
</evidence>
<organism evidence="1 2">
    <name type="scientific">Psychrosphaera algicola</name>
    <dbReference type="NCBI Taxonomy" id="3023714"/>
    <lineage>
        <taxon>Bacteria</taxon>
        <taxon>Pseudomonadati</taxon>
        <taxon>Pseudomonadota</taxon>
        <taxon>Gammaproteobacteria</taxon>
        <taxon>Alteromonadales</taxon>
        <taxon>Pseudoalteromonadaceae</taxon>
        <taxon>Psychrosphaera</taxon>
    </lineage>
</organism>